<name>A0A251RYW7_HELAN</name>
<keyword evidence="2" id="KW-1185">Reference proteome</keyword>
<evidence type="ECO:0000313" key="2">
    <source>
        <dbReference type="Proteomes" id="UP000215914"/>
    </source>
</evidence>
<protein>
    <submittedName>
        <fullName evidence="1">Uncharacterized protein</fullName>
    </submittedName>
</protein>
<dbReference type="EMBL" id="CM007905">
    <property type="protein sequence ID" value="OTF91422.1"/>
    <property type="molecule type" value="Genomic_DNA"/>
</dbReference>
<reference evidence="2" key="1">
    <citation type="journal article" date="2017" name="Nature">
        <title>The sunflower genome provides insights into oil metabolism, flowering and Asterid evolution.</title>
        <authorList>
            <person name="Badouin H."/>
            <person name="Gouzy J."/>
            <person name="Grassa C.J."/>
            <person name="Murat F."/>
            <person name="Staton S.E."/>
            <person name="Cottret L."/>
            <person name="Lelandais-Briere C."/>
            <person name="Owens G.L."/>
            <person name="Carrere S."/>
            <person name="Mayjonade B."/>
            <person name="Legrand L."/>
            <person name="Gill N."/>
            <person name="Kane N.C."/>
            <person name="Bowers J.E."/>
            <person name="Hubner S."/>
            <person name="Bellec A."/>
            <person name="Berard A."/>
            <person name="Berges H."/>
            <person name="Blanchet N."/>
            <person name="Boniface M.C."/>
            <person name="Brunel D."/>
            <person name="Catrice O."/>
            <person name="Chaidir N."/>
            <person name="Claudel C."/>
            <person name="Donnadieu C."/>
            <person name="Faraut T."/>
            <person name="Fievet G."/>
            <person name="Helmstetter N."/>
            <person name="King M."/>
            <person name="Knapp S.J."/>
            <person name="Lai Z."/>
            <person name="Le Paslier M.C."/>
            <person name="Lippi Y."/>
            <person name="Lorenzon L."/>
            <person name="Mandel J.R."/>
            <person name="Marage G."/>
            <person name="Marchand G."/>
            <person name="Marquand E."/>
            <person name="Bret-Mestries E."/>
            <person name="Morien E."/>
            <person name="Nambeesan S."/>
            <person name="Nguyen T."/>
            <person name="Pegot-Espagnet P."/>
            <person name="Pouilly N."/>
            <person name="Raftis F."/>
            <person name="Sallet E."/>
            <person name="Schiex T."/>
            <person name="Thomas J."/>
            <person name="Vandecasteele C."/>
            <person name="Vares D."/>
            <person name="Vear F."/>
            <person name="Vautrin S."/>
            <person name="Crespi M."/>
            <person name="Mangin B."/>
            <person name="Burke J.M."/>
            <person name="Salse J."/>
            <person name="Munos S."/>
            <person name="Vincourt P."/>
            <person name="Rieseberg L.H."/>
            <person name="Langlade N.B."/>
        </authorList>
    </citation>
    <scope>NUCLEOTIDE SEQUENCE [LARGE SCALE GENOMIC DNA]</scope>
    <source>
        <strain evidence="2">cv. SF193</strain>
    </source>
</reference>
<evidence type="ECO:0000313" key="1">
    <source>
        <dbReference type="EMBL" id="OTF91422.1"/>
    </source>
</evidence>
<gene>
    <name evidence="1" type="ORF">HannXRQ_Chr16g0510571</name>
</gene>
<proteinExistence type="predicted"/>
<accession>A0A251RYW7</accession>
<dbReference type="Proteomes" id="UP000215914">
    <property type="component" value="Chromosome 16"/>
</dbReference>
<organism evidence="1 2">
    <name type="scientific">Helianthus annuus</name>
    <name type="common">Common sunflower</name>
    <dbReference type="NCBI Taxonomy" id="4232"/>
    <lineage>
        <taxon>Eukaryota</taxon>
        <taxon>Viridiplantae</taxon>
        <taxon>Streptophyta</taxon>
        <taxon>Embryophyta</taxon>
        <taxon>Tracheophyta</taxon>
        <taxon>Spermatophyta</taxon>
        <taxon>Magnoliopsida</taxon>
        <taxon>eudicotyledons</taxon>
        <taxon>Gunneridae</taxon>
        <taxon>Pentapetalae</taxon>
        <taxon>asterids</taxon>
        <taxon>campanulids</taxon>
        <taxon>Asterales</taxon>
        <taxon>Asteraceae</taxon>
        <taxon>Asteroideae</taxon>
        <taxon>Heliantheae alliance</taxon>
        <taxon>Heliantheae</taxon>
        <taxon>Helianthus</taxon>
    </lineage>
</organism>
<dbReference type="AlphaFoldDB" id="A0A251RYW7"/>
<sequence>MTIGRITHGGGILCLGDEAVVILPPFNFPAILLNLLSWTPFTYPSGRATYCW</sequence>
<dbReference type="InParanoid" id="A0A251RYW7"/>